<feature type="compositionally biased region" description="Low complexity" evidence="1">
    <location>
        <begin position="14"/>
        <end position="41"/>
    </location>
</feature>
<evidence type="ECO:0000313" key="4">
    <source>
        <dbReference type="Proteomes" id="UP001396898"/>
    </source>
</evidence>
<dbReference type="SUPFAM" id="SSF82199">
    <property type="entry name" value="SET domain"/>
    <property type="match status" value="1"/>
</dbReference>
<dbReference type="PROSITE" id="PS50280">
    <property type="entry name" value="SET"/>
    <property type="match status" value="1"/>
</dbReference>
<dbReference type="EMBL" id="JAQQWI010000017">
    <property type="protein sequence ID" value="KAK8005877.1"/>
    <property type="molecule type" value="Genomic_DNA"/>
</dbReference>
<evidence type="ECO:0000259" key="2">
    <source>
        <dbReference type="PROSITE" id="PS50280"/>
    </source>
</evidence>
<evidence type="ECO:0000313" key="3">
    <source>
        <dbReference type="EMBL" id="KAK8005877.1"/>
    </source>
</evidence>
<dbReference type="Gene3D" id="2.170.270.10">
    <property type="entry name" value="SET domain"/>
    <property type="match status" value="1"/>
</dbReference>
<name>A0ABR1R9F5_9PEZI</name>
<dbReference type="Proteomes" id="UP001396898">
    <property type="component" value="Unassembled WGS sequence"/>
</dbReference>
<dbReference type="InterPro" id="IPR046341">
    <property type="entry name" value="SET_dom_sf"/>
</dbReference>
<dbReference type="SMART" id="SM00317">
    <property type="entry name" value="SET"/>
    <property type="match status" value="1"/>
</dbReference>
<accession>A0ABR1R9F5</accession>
<comment type="caution">
    <text evidence="3">The sequence shown here is derived from an EMBL/GenBank/DDBJ whole genome shotgun (WGS) entry which is preliminary data.</text>
</comment>
<feature type="domain" description="SET" evidence="2">
    <location>
        <begin position="342"/>
        <end position="455"/>
    </location>
</feature>
<organism evidence="3 4">
    <name type="scientific">Apiospora marii</name>
    <dbReference type="NCBI Taxonomy" id="335849"/>
    <lineage>
        <taxon>Eukaryota</taxon>
        <taxon>Fungi</taxon>
        <taxon>Dikarya</taxon>
        <taxon>Ascomycota</taxon>
        <taxon>Pezizomycotina</taxon>
        <taxon>Sordariomycetes</taxon>
        <taxon>Xylariomycetidae</taxon>
        <taxon>Amphisphaeriales</taxon>
        <taxon>Apiosporaceae</taxon>
        <taxon>Apiospora</taxon>
    </lineage>
</organism>
<feature type="region of interest" description="Disordered" evidence="1">
    <location>
        <begin position="112"/>
        <end position="292"/>
    </location>
</feature>
<gene>
    <name evidence="3" type="ORF">PG991_012174</name>
</gene>
<feature type="region of interest" description="Disordered" evidence="1">
    <location>
        <begin position="67"/>
        <end position="97"/>
    </location>
</feature>
<feature type="compositionally biased region" description="Pro residues" evidence="1">
    <location>
        <begin position="119"/>
        <end position="161"/>
    </location>
</feature>
<evidence type="ECO:0000256" key="1">
    <source>
        <dbReference type="SAM" id="MobiDB-lite"/>
    </source>
</evidence>
<sequence>MAGPPKTPGKSSSAKRPAAGQPPGQPAAKRPAAKQPAPKQPSLGQPSPELPWPVPLLPTAAAALPTPLLPKPVQAPPVQPALVHPAPPVHPKPAQVPPVQAPVVQLPPVKAPVVQSPPVKSPPVQSPPVQSPPVQSPPVQSPPVQTPPVQTPPVQTPPPPVQSTSAQPAPVQPEAPDNGEGSSRPQTPELDPTYFWYKDAQRRNVKVGARDKQPPRFVTEHTIKRTRWAARKLRRPTPPAPPPPPPAPAVRRSSRIKALQEKAAAEEARRQEKAAAVAIPDDDEPPPPPPTQDELAIAAVLGNGLTEDAGDLCQVCGSWPERCRGEYCYKEWRRTYAKESEDRVEIRETGDAMGLGLYVRPGKTLATLCCLGEYLGELVPYEGRGSAIEDPTYVFGWDGVMRVDARLAGNHTRFVNHHCRPNAKCMAVVIGGRRVLRFQTARKIGPGEQIFISYGPDYFRDMDCLCDAQPEPHKPLK</sequence>
<keyword evidence="4" id="KW-1185">Reference proteome</keyword>
<protein>
    <recommendedName>
        <fullName evidence="2">SET domain-containing protein</fullName>
    </recommendedName>
</protein>
<dbReference type="Pfam" id="PF00856">
    <property type="entry name" value="SET"/>
    <property type="match status" value="1"/>
</dbReference>
<feature type="region of interest" description="Disordered" evidence="1">
    <location>
        <begin position="1"/>
        <end position="55"/>
    </location>
</feature>
<feature type="compositionally biased region" description="Pro residues" evidence="1">
    <location>
        <begin position="236"/>
        <end position="248"/>
    </location>
</feature>
<feature type="compositionally biased region" description="Basic and acidic residues" evidence="1">
    <location>
        <begin position="258"/>
        <end position="273"/>
    </location>
</feature>
<reference evidence="3 4" key="1">
    <citation type="submission" date="2023-01" db="EMBL/GenBank/DDBJ databases">
        <title>Analysis of 21 Apiospora genomes using comparative genomics revels a genus with tremendous synthesis potential of carbohydrate active enzymes and secondary metabolites.</title>
        <authorList>
            <person name="Sorensen T."/>
        </authorList>
    </citation>
    <scope>NUCLEOTIDE SEQUENCE [LARGE SCALE GENOMIC DNA]</scope>
    <source>
        <strain evidence="3 4">CBS 20057</strain>
    </source>
</reference>
<dbReference type="InterPro" id="IPR001214">
    <property type="entry name" value="SET_dom"/>
</dbReference>
<feature type="compositionally biased region" description="Basic residues" evidence="1">
    <location>
        <begin position="224"/>
        <end position="235"/>
    </location>
</feature>
<feature type="compositionally biased region" description="Basic and acidic residues" evidence="1">
    <location>
        <begin position="208"/>
        <end position="223"/>
    </location>
</feature>
<proteinExistence type="predicted"/>